<keyword evidence="11" id="KW-0328">Glycosyltransferase</keyword>
<dbReference type="InterPro" id="IPR023346">
    <property type="entry name" value="Lysozyme-like_dom_sf"/>
</dbReference>
<dbReference type="InterPro" id="IPR031376">
    <property type="entry name" value="PCB_OB"/>
</dbReference>
<evidence type="ECO:0000256" key="18">
    <source>
        <dbReference type="ARBA" id="ARBA00022989"/>
    </source>
</evidence>
<evidence type="ECO:0000256" key="2">
    <source>
        <dbReference type="ARBA" id="ARBA00004752"/>
    </source>
</evidence>
<dbReference type="EC" id="2.4.99.28" evidence="24"/>
<dbReference type="InterPro" id="IPR050396">
    <property type="entry name" value="Glycosyltr_51/Transpeptidase"/>
</dbReference>
<evidence type="ECO:0000313" key="30">
    <source>
        <dbReference type="EMBL" id="MEO3712670.1"/>
    </source>
</evidence>
<evidence type="ECO:0000256" key="9">
    <source>
        <dbReference type="ARBA" id="ARBA00022645"/>
    </source>
</evidence>
<evidence type="ECO:0000256" key="4">
    <source>
        <dbReference type="ARBA" id="ARBA00007739"/>
    </source>
</evidence>
<dbReference type="SUPFAM" id="SSF56601">
    <property type="entry name" value="beta-lactamase/transpeptidase-like"/>
    <property type="match status" value="1"/>
</dbReference>
<keyword evidence="13 26" id="KW-0812">Transmembrane</keyword>
<keyword evidence="12" id="KW-0808">Transferase</keyword>
<evidence type="ECO:0000256" key="14">
    <source>
        <dbReference type="ARBA" id="ARBA00022801"/>
    </source>
</evidence>
<accession>A0ABV0GCA6</accession>
<evidence type="ECO:0000256" key="3">
    <source>
        <dbReference type="ARBA" id="ARBA00007090"/>
    </source>
</evidence>
<evidence type="ECO:0000256" key="13">
    <source>
        <dbReference type="ARBA" id="ARBA00022692"/>
    </source>
</evidence>
<comment type="similarity">
    <text evidence="4">In the N-terminal section; belongs to the glycosyltransferase 51 family.</text>
</comment>
<dbReference type="Pfam" id="PF00905">
    <property type="entry name" value="Transpeptidase"/>
    <property type="match status" value="1"/>
</dbReference>
<dbReference type="Pfam" id="PF00912">
    <property type="entry name" value="Transgly"/>
    <property type="match status" value="1"/>
</dbReference>
<dbReference type="PANTHER" id="PTHR32282">
    <property type="entry name" value="BINDING PROTEIN TRANSPEPTIDASE, PUTATIVE-RELATED"/>
    <property type="match status" value="1"/>
</dbReference>
<evidence type="ECO:0000256" key="1">
    <source>
        <dbReference type="ARBA" id="ARBA00004249"/>
    </source>
</evidence>
<feature type="domain" description="Penicillin-binding protein transpeptidase" evidence="27">
    <location>
        <begin position="444"/>
        <end position="684"/>
    </location>
</feature>
<evidence type="ECO:0000256" key="5">
    <source>
        <dbReference type="ARBA" id="ARBA00012448"/>
    </source>
</evidence>
<keyword evidence="10" id="KW-0645">Protease</keyword>
<evidence type="ECO:0000256" key="6">
    <source>
        <dbReference type="ARBA" id="ARBA00018638"/>
    </source>
</evidence>
<dbReference type="Gene3D" id="1.10.3810.10">
    <property type="entry name" value="Biosynthetic peptidoglycan transglycosylase-like"/>
    <property type="match status" value="1"/>
</dbReference>
<name>A0ABV0GCA6_9BURK</name>
<evidence type="ECO:0000256" key="20">
    <source>
        <dbReference type="ARBA" id="ARBA00023251"/>
    </source>
</evidence>
<feature type="domain" description="Penicillin-binding protein OB-like" evidence="29">
    <location>
        <begin position="332"/>
        <end position="442"/>
    </location>
</feature>
<feature type="transmembrane region" description="Helical" evidence="26">
    <location>
        <begin position="24"/>
        <end position="48"/>
    </location>
</feature>
<evidence type="ECO:0000259" key="27">
    <source>
        <dbReference type="Pfam" id="PF00905"/>
    </source>
</evidence>
<comment type="similarity">
    <text evidence="3">In the C-terminal section; belongs to the transpeptidase family.</text>
</comment>
<reference evidence="30 31" key="1">
    <citation type="submission" date="2024-05" db="EMBL/GenBank/DDBJ databases">
        <title>Roseateles sp. 2.12 16S ribosomal RNA gene Genome sequencing and assembly.</title>
        <authorList>
            <person name="Woo H."/>
        </authorList>
    </citation>
    <scope>NUCLEOTIDE SEQUENCE [LARGE SCALE GENOMIC DNA]</scope>
    <source>
        <strain evidence="30 31">2.12</strain>
    </source>
</reference>
<dbReference type="PANTHER" id="PTHR32282:SF27">
    <property type="entry name" value="PENICILLIN-BINDING PROTEIN 1A"/>
    <property type="match status" value="1"/>
</dbReference>
<dbReference type="EC" id="3.4.16.4" evidence="5"/>
<evidence type="ECO:0000256" key="11">
    <source>
        <dbReference type="ARBA" id="ARBA00022676"/>
    </source>
</evidence>
<evidence type="ECO:0000313" key="31">
    <source>
        <dbReference type="Proteomes" id="UP001462640"/>
    </source>
</evidence>
<keyword evidence="16" id="KW-0735">Signal-anchor</keyword>
<keyword evidence="20" id="KW-0046">Antibiotic resistance</keyword>
<evidence type="ECO:0000259" key="29">
    <source>
        <dbReference type="Pfam" id="PF17092"/>
    </source>
</evidence>
<comment type="catalytic activity">
    <reaction evidence="23">
        <text>Preferential cleavage: (Ac)2-L-Lys-D-Ala-|-D-Ala. Also transpeptidation of peptidyl-alanyl moieties that are N-acyl substituents of D-alanine.</text>
        <dbReference type="EC" id="3.4.16.4"/>
    </reaction>
</comment>
<keyword evidence="21" id="KW-0511">Multifunctional enzyme</keyword>
<protein>
    <recommendedName>
        <fullName evidence="6">Penicillin-binding protein 1A</fullName>
        <ecNumber evidence="24">2.4.99.28</ecNumber>
        <ecNumber evidence="5">3.4.16.4</ecNumber>
    </recommendedName>
</protein>
<evidence type="ECO:0000256" key="17">
    <source>
        <dbReference type="ARBA" id="ARBA00022984"/>
    </source>
</evidence>
<comment type="catalytic activity">
    <reaction evidence="25">
        <text>[GlcNAc-(1-&gt;4)-Mur2Ac(oyl-L-Ala-gamma-D-Glu-L-Lys-D-Ala-D-Ala)](n)-di-trans,octa-cis-undecaprenyl diphosphate + beta-D-GlcNAc-(1-&gt;4)-Mur2Ac(oyl-L-Ala-gamma-D-Glu-L-Lys-D-Ala-D-Ala)-di-trans,octa-cis-undecaprenyl diphosphate = [GlcNAc-(1-&gt;4)-Mur2Ac(oyl-L-Ala-gamma-D-Glu-L-Lys-D-Ala-D-Ala)](n+1)-di-trans,octa-cis-undecaprenyl diphosphate + di-trans,octa-cis-undecaprenyl diphosphate + H(+)</text>
        <dbReference type="Rhea" id="RHEA:23708"/>
        <dbReference type="Rhea" id="RHEA-COMP:9602"/>
        <dbReference type="Rhea" id="RHEA-COMP:9603"/>
        <dbReference type="ChEBI" id="CHEBI:15378"/>
        <dbReference type="ChEBI" id="CHEBI:58405"/>
        <dbReference type="ChEBI" id="CHEBI:60033"/>
        <dbReference type="ChEBI" id="CHEBI:78435"/>
        <dbReference type="EC" id="2.4.99.28"/>
    </reaction>
</comment>
<evidence type="ECO:0000256" key="8">
    <source>
        <dbReference type="ARBA" id="ARBA00022519"/>
    </source>
</evidence>
<evidence type="ECO:0000256" key="16">
    <source>
        <dbReference type="ARBA" id="ARBA00022968"/>
    </source>
</evidence>
<dbReference type="InterPro" id="IPR036950">
    <property type="entry name" value="PBP_transglycosylase"/>
</dbReference>
<keyword evidence="19 26" id="KW-0472">Membrane</keyword>
<evidence type="ECO:0000256" key="22">
    <source>
        <dbReference type="ARBA" id="ARBA00023316"/>
    </source>
</evidence>
<evidence type="ECO:0000256" key="15">
    <source>
        <dbReference type="ARBA" id="ARBA00022960"/>
    </source>
</evidence>
<dbReference type="Pfam" id="PF17092">
    <property type="entry name" value="PCB_OB"/>
    <property type="match status" value="1"/>
</dbReference>
<evidence type="ECO:0000256" key="25">
    <source>
        <dbReference type="ARBA" id="ARBA00049902"/>
    </source>
</evidence>
<evidence type="ECO:0000259" key="28">
    <source>
        <dbReference type="Pfam" id="PF00912"/>
    </source>
</evidence>
<proteinExistence type="inferred from homology"/>
<feature type="domain" description="Glycosyl transferase family 51" evidence="28">
    <location>
        <begin position="75"/>
        <end position="246"/>
    </location>
</feature>
<dbReference type="Gene3D" id="3.40.710.10">
    <property type="entry name" value="DD-peptidase/beta-lactamase superfamily"/>
    <property type="match status" value="2"/>
</dbReference>
<gene>
    <name evidence="30" type="ORF">ABDJ40_07800</name>
</gene>
<evidence type="ECO:0000256" key="10">
    <source>
        <dbReference type="ARBA" id="ARBA00022670"/>
    </source>
</evidence>
<keyword evidence="7" id="KW-1003">Cell membrane</keyword>
<keyword evidence="8" id="KW-0997">Cell inner membrane</keyword>
<dbReference type="InterPro" id="IPR001264">
    <property type="entry name" value="Glyco_trans_51"/>
</dbReference>
<dbReference type="RefSeq" id="WP_347608432.1">
    <property type="nucleotide sequence ID" value="NZ_JBDPZC010000002.1"/>
</dbReference>
<comment type="pathway">
    <text evidence="2">Cell wall biogenesis; peptidoglycan biosynthesis.</text>
</comment>
<keyword evidence="15" id="KW-0133">Cell shape</keyword>
<evidence type="ECO:0000256" key="12">
    <source>
        <dbReference type="ARBA" id="ARBA00022679"/>
    </source>
</evidence>
<dbReference type="NCBIfam" id="TIGR02074">
    <property type="entry name" value="PBP_1a_fam"/>
    <property type="match status" value="1"/>
</dbReference>
<evidence type="ECO:0000256" key="19">
    <source>
        <dbReference type="ARBA" id="ARBA00023136"/>
    </source>
</evidence>
<evidence type="ECO:0000256" key="21">
    <source>
        <dbReference type="ARBA" id="ARBA00023268"/>
    </source>
</evidence>
<dbReference type="InterPro" id="IPR012338">
    <property type="entry name" value="Beta-lactam/transpept-like"/>
</dbReference>
<evidence type="ECO:0000256" key="24">
    <source>
        <dbReference type="ARBA" id="ARBA00044770"/>
    </source>
</evidence>
<sequence length="775" mass="84896">MTLIKPPLPCSARRAQQGWISRKLLLWIGLGLPLALLLLLGVAAAFIYPSLPSLDKLTDYQPKQPLRIYTSDEVLIGEFGAERRSYLPLKDIPKRMQDALLAVEDSAFYEHGGISYTGILRAMLSNTVSSRKQGASTITQQLARDLYLTKRQLYSRKFIEMLLALKIESQLPKEKILEVYMNQIYLGQKAYGFEAAAQTYFGKSLKDLDVAETAMLAGLPQNPAYANPVANFQRAKRRQLLVLERLKDTGVITPEEHDRAREEKLHIRSSQDERLHGEYVAELVRQQVFAQYGEEAYTLGLKVYTTLVADQQQAAYRGLRKTLLEYERRRPWRGPEGFVELPDEPAEEDAAITQALAEHPDNDELRAAVVTKVAGGKVYASLQSGDELQISGDGLRALGNALSDKARHELQVRRGSILRVLKGSPTKEYPQGAWAVTQSPEAEGALVAMAPDSGEVRALVGGFDFNRNKFNHATQAYRQPGSSFKPIVYSAALELGVTPNTLINDAPLVYDNWEPRNYDGSYDGPMPMRTALAKSKNMVTIRLLEQVSPPRARQWAGRFGLDVDRQPDNLTLALGSGSVTPMQMAGAYAVFANGGQLRKPVIIQRMIDAKGQVLFQAPALAEGEPAISARNAFTISSLLQEVTTRGTAARAAGQLKRTDLYGKTGTTNDSVDAWFAGFHPRMAAVVWIGYDNPRSLGDRESGGGLALPAWISFMEVALRGVPPSELQPPSEGLVREGQEWIFEEFAGPAGLQQIGLTAAPAGAASAASSAASSVP</sequence>
<evidence type="ECO:0000256" key="26">
    <source>
        <dbReference type="SAM" id="Phobius"/>
    </source>
</evidence>
<dbReference type="EMBL" id="JBDPZC010000002">
    <property type="protein sequence ID" value="MEO3712670.1"/>
    <property type="molecule type" value="Genomic_DNA"/>
</dbReference>
<keyword evidence="18 26" id="KW-1133">Transmembrane helix</keyword>
<evidence type="ECO:0000256" key="23">
    <source>
        <dbReference type="ARBA" id="ARBA00034000"/>
    </source>
</evidence>
<comment type="subcellular location">
    <subcellularLocation>
        <location evidence="1">Cell inner membrane</location>
        <topology evidence="1">Single-pass type II membrane protein</topology>
    </subcellularLocation>
</comment>
<keyword evidence="9" id="KW-0121">Carboxypeptidase</keyword>
<keyword evidence="14" id="KW-0378">Hydrolase</keyword>
<keyword evidence="17" id="KW-0573">Peptidoglycan synthesis</keyword>
<keyword evidence="22" id="KW-0961">Cell wall biogenesis/degradation</keyword>
<evidence type="ECO:0000256" key="7">
    <source>
        <dbReference type="ARBA" id="ARBA00022475"/>
    </source>
</evidence>
<keyword evidence="31" id="KW-1185">Reference proteome</keyword>
<dbReference type="SUPFAM" id="SSF53955">
    <property type="entry name" value="Lysozyme-like"/>
    <property type="match status" value="1"/>
</dbReference>
<dbReference type="InterPro" id="IPR001460">
    <property type="entry name" value="PCN-bd_Tpept"/>
</dbReference>
<comment type="caution">
    <text evidence="30">The sequence shown here is derived from an EMBL/GenBank/DDBJ whole genome shotgun (WGS) entry which is preliminary data.</text>
</comment>
<organism evidence="30 31">
    <name type="scientific">Roseateles flavus</name>
    <dbReference type="NCBI Taxonomy" id="3149041"/>
    <lineage>
        <taxon>Bacteria</taxon>
        <taxon>Pseudomonadati</taxon>
        <taxon>Pseudomonadota</taxon>
        <taxon>Betaproteobacteria</taxon>
        <taxon>Burkholderiales</taxon>
        <taxon>Sphaerotilaceae</taxon>
        <taxon>Roseateles</taxon>
    </lineage>
</organism>
<dbReference type="Proteomes" id="UP001462640">
    <property type="component" value="Unassembled WGS sequence"/>
</dbReference>